<comment type="caution">
    <text evidence="1">The sequence shown here is derived from an EMBL/GenBank/DDBJ whole genome shotgun (WGS) entry which is preliminary data.</text>
</comment>
<evidence type="ECO:0000313" key="1">
    <source>
        <dbReference type="EMBL" id="ESL10675.1"/>
    </source>
</evidence>
<sequence>MKEGFRHRHGLKRALHLLQERHCWLAKDAHVFFLAGDWQYDVVRWIAQQQQQQQRRQHVGQPMTPQGVQTQARRHWAQVSDELISKRQFIEMTMDSPQEDVNPTNFFCVFDGARQGTSLRRVGEVVGGVASFPFTLTEAASYIRHQRQKQSIGRLTELSTCVKSAGNVLTNDSVRESAALHELQLAFMYRQAVDLLAVDFAGKAGMGTAPAHSIMTIHTRESLVDAMALAAHLLRPTGALLLRFPLSMELQDKRFTASVRQHMRWSFQSSACEVDNDHLYCVGCRHTTEHPITAEAKIPLPRLLNKSVRRPRSWNPRKSTDRSFFAALMPSFTGAPLVKEPLSRAIKEDVSASKKVEEKAEALFRVSLGMVEGNAHQSKRDD</sequence>
<protein>
    <submittedName>
        <fullName evidence="1">Uncharacterized protein</fullName>
    </submittedName>
</protein>
<dbReference type="OrthoDB" id="243841at2759"/>
<dbReference type="Proteomes" id="UP000031737">
    <property type="component" value="Unassembled WGS sequence"/>
</dbReference>
<keyword evidence="2" id="KW-1185">Reference proteome</keyword>
<evidence type="ECO:0000313" key="2">
    <source>
        <dbReference type="Proteomes" id="UP000031737"/>
    </source>
</evidence>
<gene>
    <name evidence="1" type="ORF">TRSC58_01587</name>
</gene>
<accession>A0A061J8M3</accession>
<dbReference type="VEuPathDB" id="TriTrypDB:TRSC58_01587"/>
<proteinExistence type="predicted"/>
<reference evidence="1 2" key="1">
    <citation type="submission" date="2013-07" db="EMBL/GenBank/DDBJ databases">
        <authorList>
            <person name="Stoco P.H."/>
            <person name="Wagner G."/>
            <person name="Gerber A."/>
            <person name="Zaha A."/>
            <person name="Thompson C."/>
            <person name="Bartholomeu D.C."/>
            <person name="Luckemeyer D.D."/>
            <person name="Bahia D."/>
            <person name="Loreto E."/>
            <person name="Prestes E.B."/>
            <person name="Lima F.M."/>
            <person name="Rodrigues-Luiz G."/>
            <person name="Vallejo G.A."/>
            <person name="Filho J.F."/>
            <person name="Monteiro K.M."/>
            <person name="Tyler K.M."/>
            <person name="de Almeida L.G."/>
            <person name="Ortiz M.F."/>
            <person name="Siervo M.A."/>
            <person name="de Moraes M.H."/>
            <person name="Cunha O.L."/>
            <person name="Mendonca-Neto R."/>
            <person name="Silva R."/>
            <person name="Teixeira S.M."/>
            <person name="Murta S.M."/>
            <person name="Sincero T.C."/>
            <person name="Mendes T.A."/>
            <person name="Urmenyi T.P."/>
            <person name="Silva V.G."/>
            <person name="da Rocha W.D."/>
            <person name="Andersson B."/>
            <person name="Romanha A.J."/>
            <person name="Steindel M."/>
            <person name="de Vasconcelos A.T."/>
            <person name="Grisard E.C."/>
        </authorList>
    </citation>
    <scope>NUCLEOTIDE SEQUENCE [LARGE SCALE GENOMIC DNA]</scope>
    <source>
        <strain evidence="1 2">SC58</strain>
    </source>
</reference>
<dbReference type="EMBL" id="AUPL01001587">
    <property type="protein sequence ID" value="ESL10675.1"/>
    <property type="molecule type" value="Genomic_DNA"/>
</dbReference>
<dbReference type="AlphaFoldDB" id="A0A061J8M3"/>
<name>A0A061J8M3_TRYRA</name>
<organism evidence="1 2">
    <name type="scientific">Trypanosoma rangeli SC58</name>
    <dbReference type="NCBI Taxonomy" id="429131"/>
    <lineage>
        <taxon>Eukaryota</taxon>
        <taxon>Discoba</taxon>
        <taxon>Euglenozoa</taxon>
        <taxon>Kinetoplastea</taxon>
        <taxon>Metakinetoplastina</taxon>
        <taxon>Trypanosomatida</taxon>
        <taxon>Trypanosomatidae</taxon>
        <taxon>Trypanosoma</taxon>
        <taxon>Herpetosoma</taxon>
    </lineage>
</organism>